<keyword evidence="3" id="KW-1185">Reference proteome</keyword>
<feature type="domain" description="F-box" evidence="1">
    <location>
        <begin position="16"/>
        <end position="65"/>
    </location>
</feature>
<reference evidence="2 3" key="1">
    <citation type="journal article" date="2020" name="IScience">
        <title>Genome Sequencing of the Endangered Kingdonia uniflora (Circaeasteraceae, Ranunculales) Reveals Potential Mechanisms of Evolutionary Specialization.</title>
        <authorList>
            <person name="Sun Y."/>
            <person name="Deng T."/>
            <person name="Zhang A."/>
            <person name="Moore M.J."/>
            <person name="Landis J.B."/>
            <person name="Lin N."/>
            <person name="Zhang H."/>
            <person name="Zhang X."/>
            <person name="Huang J."/>
            <person name="Zhang X."/>
            <person name="Sun H."/>
            <person name="Wang H."/>
        </authorList>
    </citation>
    <scope>NUCLEOTIDE SEQUENCE [LARGE SCALE GENOMIC DNA]</scope>
    <source>
        <strain evidence="2">TB1705</strain>
        <tissue evidence="2">Leaf</tissue>
    </source>
</reference>
<evidence type="ECO:0000259" key="1">
    <source>
        <dbReference type="PROSITE" id="PS50181"/>
    </source>
</evidence>
<evidence type="ECO:0000313" key="2">
    <source>
        <dbReference type="EMBL" id="KAF6170767.1"/>
    </source>
</evidence>
<dbReference type="EMBL" id="JACGCM010000560">
    <property type="protein sequence ID" value="KAF6170767.1"/>
    <property type="molecule type" value="Genomic_DNA"/>
</dbReference>
<accession>A0A7J7NU92</accession>
<dbReference type="SUPFAM" id="SSF81383">
    <property type="entry name" value="F-box domain"/>
    <property type="match status" value="1"/>
</dbReference>
<dbReference type="PANTHER" id="PTHR32212">
    <property type="entry name" value="CYCLIN-LIKE F-BOX"/>
    <property type="match status" value="1"/>
</dbReference>
<dbReference type="OrthoDB" id="612216at2759"/>
<protein>
    <recommendedName>
        <fullName evidence="1">F-box domain-containing protein</fullName>
    </recommendedName>
</protein>
<dbReference type="InterPro" id="IPR053781">
    <property type="entry name" value="F-box_AtFBL13-like"/>
</dbReference>
<dbReference type="Proteomes" id="UP000541444">
    <property type="component" value="Unassembled WGS sequence"/>
</dbReference>
<dbReference type="AlphaFoldDB" id="A0A7J7NU92"/>
<gene>
    <name evidence="2" type="ORF">GIB67_015719</name>
</gene>
<proteinExistence type="predicted"/>
<evidence type="ECO:0000313" key="3">
    <source>
        <dbReference type="Proteomes" id="UP000541444"/>
    </source>
</evidence>
<dbReference type="PANTHER" id="PTHR32212:SF234">
    <property type="entry name" value="F-BOX_LRR-REPEAT PROTEIN 13-LIKE"/>
    <property type="match status" value="1"/>
</dbReference>
<dbReference type="Pfam" id="PF00646">
    <property type="entry name" value="F-box"/>
    <property type="match status" value="1"/>
</dbReference>
<dbReference type="InterPro" id="IPR001810">
    <property type="entry name" value="F-box_dom"/>
</dbReference>
<dbReference type="PROSITE" id="PS50181">
    <property type="entry name" value="FBOX"/>
    <property type="match status" value="1"/>
</dbReference>
<comment type="caution">
    <text evidence="2">The sequence shown here is derived from an EMBL/GenBank/DDBJ whole genome shotgun (WGS) entry which is preliminary data.</text>
</comment>
<name>A0A7J7NU92_9MAGN</name>
<organism evidence="2 3">
    <name type="scientific">Kingdonia uniflora</name>
    <dbReference type="NCBI Taxonomy" id="39325"/>
    <lineage>
        <taxon>Eukaryota</taxon>
        <taxon>Viridiplantae</taxon>
        <taxon>Streptophyta</taxon>
        <taxon>Embryophyta</taxon>
        <taxon>Tracheophyta</taxon>
        <taxon>Spermatophyta</taxon>
        <taxon>Magnoliopsida</taxon>
        <taxon>Ranunculales</taxon>
        <taxon>Circaeasteraceae</taxon>
        <taxon>Kingdonia</taxon>
    </lineage>
</organism>
<dbReference type="InterPro" id="IPR036047">
    <property type="entry name" value="F-box-like_dom_sf"/>
</dbReference>
<sequence>MRLFRYPSRKNVGGSGDRISNLPDVVLHHIISLLPTKEAVVTSLLTRQWKLLWISISYLEFWDSSHCISSDQVKQMKDRNRKQQIPDVKLEYGVYGESPIVFLSTDFNYETLEVLKLMMKAIFKISTSICFSRLKTQHLSCLELYGDMGCGGNHLVKEQSCIILDSPPDGRKNNDCDVKVDAQSLKLFENHPEKLKFSNMTHLIVESYSTFRVRYLLGLLLSSPNVESLVLPTASH</sequence>
<dbReference type="CDD" id="cd22160">
    <property type="entry name" value="F-box_AtFBL13-like"/>
    <property type="match status" value="1"/>
</dbReference>